<evidence type="ECO:0000313" key="2">
    <source>
        <dbReference type="EMBL" id="KPM11932.1"/>
    </source>
</evidence>
<comment type="caution">
    <text evidence="2">The sequence shown here is derived from an EMBL/GenBank/DDBJ whole genome shotgun (WGS) entry which is preliminary data.</text>
</comment>
<organism evidence="2 3">
    <name type="scientific">Sarcoptes scabiei</name>
    <name type="common">Itch mite</name>
    <name type="synonym">Acarus scabiei</name>
    <dbReference type="NCBI Taxonomy" id="52283"/>
    <lineage>
        <taxon>Eukaryota</taxon>
        <taxon>Metazoa</taxon>
        <taxon>Ecdysozoa</taxon>
        <taxon>Arthropoda</taxon>
        <taxon>Chelicerata</taxon>
        <taxon>Arachnida</taxon>
        <taxon>Acari</taxon>
        <taxon>Acariformes</taxon>
        <taxon>Sarcoptiformes</taxon>
        <taxon>Astigmata</taxon>
        <taxon>Psoroptidia</taxon>
        <taxon>Sarcoptoidea</taxon>
        <taxon>Sarcoptidae</taxon>
        <taxon>Sarcoptinae</taxon>
        <taxon>Sarcoptes</taxon>
    </lineage>
</organism>
<name>A0A132ALP6_SARSC</name>
<sequence>MAEVQVTRWVDDMDGTDLSGLADDQVRRVRFAVGARRYEMDLTAENAALFDQDIARWVAVARR</sequence>
<dbReference type="Pfam" id="PF11774">
    <property type="entry name" value="Lsr2"/>
    <property type="match status" value="1"/>
</dbReference>
<dbReference type="VEuPathDB" id="VectorBase:SSCA008135"/>
<dbReference type="EMBL" id="JXLN01018330">
    <property type="protein sequence ID" value="KPM11932.1"/>
    <property type="molecule type" value="Genomic_DNA"/>
</dbReference>
<protein>
    <recommendedName>
        <fullName evidence="1">Lsr2 dimerization domain-containing protein</fullName>
    </recommendedName>
</protein>
<feature type="domain" description="Lsr2 dimerization" evidence="1">
    <location>
        <begin position="1"/>
        <end position="63"/>
    </location>
</feature>
<evidence type="ECO:0000259" key="1">
    <source>
        <dbReference type="Pfam" id="PF11774"/>
    </source>
</evidence>
<dbReference type="Proteomes" id="UP000616769">
    <property type="component" value="Unassembled WGS sequence"/>
</dbReference>
<dbReference type="InterPro" id="IPR024412">
    <property type="entry name" value="Lsr2_dim_dom"/>
</dbReference>
<evidence type="ECO:0000313" key="3">
    <source>
        <dbReference type="Proteomes" id="UP000616769"/>
    </source>
</evidence>
<gene>
    <name evidence="2" type="ORF">QR98_0105110</name>
</gene>
<dbReference type="AlphaFoldDB" id="A0A132ALP6"/>
<accession>A0A132ALP6</accession>
<dbReference type="InterPro" id="IPR042261">
    <property type="entry name" value="Lsr2-like_dimerization"/>
</dbReference>
<dbReference type="Gene3D" id="3.30.60.230">
    <property type="entry name" value="Lsr2, dimerization domain"/>
    <property type="match status" value="1"/>
</dbReference>
<reference evidence="2 3" key="1">
    <citation type="journal article" date="2015" name="Parasit. Vectors">
        <title>Draft genome of the scabies mite.</title>
        <authorList>
            <person name="Rider S.D.Jr."/>
            <person name="Morgan M.S."/>
            <person name="Arlian L.G."/>
        </authorList>
    </citation>
    <scope>NUCLEOTIDE SEQUENCE [LARGE SCALE GENOMIC DNA]</scope>
    <source>
        <strain evidence="2">Arlian Lab</strain>
    </source>
</reference>
<feature type="non-terminal residue" evidence="2">
    <location>
        <position position="63"/>
    </location>
</feature>
<proteinExistence type="predicted"/>
<dbReference type="GO" id="GO:0003677">
    <property type="term" value="F:DNA binding"/>
    <property type="evidence" value="ECO:0007669"/>
    <property type="project" value="InterPro"/>
</dbReference>